<comment type="caution">
    <text evidence="7">The sequence shown here is derived from an EMBL/GenBank/DDBJ whole genome shotgun (WGS) entry which is preliminary data.</text>
</comment>
<organism evidence="7 8">
    <name type="scientific">Flavobacterium pokkalii</name>
    <dbReference type="NCBI Taxonomy" id="1940408"/>
    <lineage>
        <taxon>Bacteria</taxon>
        <taxon>Pseudomonadati</taxon>
        <taxon>Bacteroidota</taxon>
        <taxon>Flavobacteriia</taxon>
        <taxon>Flavobacteriales</taxon>
        <taxon>Flavobacteriaceae</taxon>
        <taxon>Flavobacterium</taxon>
    </lineage>
</organism>
<accession>A0ABR7UR57</accession>
<evidence type="ECO:0000313" key="8">
    <source>
        <dbReference type="Proteomes" id="UP000661715"/>
    </source>
</evidence>
<evidence type="ECO:0000256" key="5">
    <source>
        <dbReference type="ARBA" id="ARBA00022801"/>
    </source>
</evidence>
<evidence type="ECO:0000256" key="6">
    <source>
        <dbReference type="ARBA" id="ARBA00024207"/>
    </source>
</evidence>
<dbReference type="InterPro" id="IPR008201">
    <property type="entry name" value="HepT-like"/>
</dbReference>
<proteinExistence type="inferred from homology"/>
<dbReference type="EMBL" id="NASZ01000007">
    <property type="protein sequence ID" value="MBD0724867.1"/>
    <property type="molecule type" value="Genomic_DNA"/>
</dbReference>
<keyword evidence="5" id="KW-0378">Hydrolase</keyword>
<evidence type="ECO:0000256" key="4">
    <source>
        <dbReference type="ARBA" id="ARBA00022741"/>
    </source>
</evidence>
<dbReference type="RefSeq" id="WP_055092468.1">
    <property type="nucleotide sequence ID" value="NZ_NASZ01000007.1"/>
</dbReference>
<evidence type="ECO:0008006" key="9">
    <source>
        <dbReference type="Google" id="ProtNLM"/>
    </source>
</evidence>
<name>A0ABR7UR57_9FLAO</name>
<keyword evidence="8" id="KW-1185">Reference proteome</keyword>
<keyword evidence="2" id="KW-1277">Toxin-antitoxin system</keyword>
<dbReference type="Proteomes" id="UP000661715">
    <property type="component" value="Unassembled WGS sequence"/>
</dbReference>
<dbReference type="PANTHER" id="PTHR34139">
    <property type="entry name" value="UPF0331 PROTEIN MJ0127"/>
    <property type="match status" value="1"/>
</dbReference>
<dbReference type="PANTHER" id="PTHR34139:SF1">
    <property type="entry name" value="RNASE MJ1380-RELATED"/>
    <property type="match status" value="1"/>
</dbReference>
<evidence type="ECO:0000256" key="3">
    <source>
        <dbReference type="ARBA" id="ARBA00022722"/>
    </source>
</evidence>
<comment type="similarity">
    <text evidence="6">Belongs to the HepT RNase toxin family.</text>
</comment>
<evidence type="ECO:0000313" key="7">
    <source>
        <dbReference type="EMBL" id="MBD0724867.1"/>
    </source>
</evidence>
<keyword evidence="3" id="KW-0540">Nuclease</keyword>
<reference evidence="7 8" key="1">
    <citation type="journal article" date="2020" name="Microbiol. Res.">
        <title>Flavobacterium pokkalii sp. nov., a novel plant growth promoting native rhizobacteria isolated from pokkali rice grown in coastal saline affected agricultural regions of southern India, Kerala.</title>
        <authorList>
            <person name="Menon R.R."/>
            <person name="Kumari S."/>
            <person name="Viver T."/>
            <person name="Rameshkumar N."/>
        </authorList>
    </citation>
    <scope>NUCLEOTIDE SEQUENCE [LARGE SCALE GENOMIC DNA]</scope>
    <source>
        <strain evidence="7 8">L1I52</strain>
    </source>
</reference>
<gene>
    <name evidence="7" type="ORF">B6A10_06710</name>
</gene>
<sequence>MDERILKWLYDIKLCIDEIDSFFQEEEKDFFKYRNNLMLKRAIERNLEIIGEAVNRIITRDNSFTEKISNAKAIIGLRNQVIHAYDNISDENIWSILINHLPKLKLEVDALIKEN</sequence>
<evidence type="ECO:0000256" key="1">
    <source>
        <dbReference type="ARBA" id="ARBA00022553"/>
    </source>
</evidence>
<keyword evidence="1" id="KW-0597">Phosphoprotein</keyword>
<dbReference type="Gene3D" id="1.20.120.580">
    <property type="entry name" value="bsu32300-like"/>
    <property type="match status" value="1"/>
</dbReference>
<keyword evidence="4" id="KW-0547">Nucleotide-binding</keyword>
<dbReference type="InterPro" id="IPR051813">
    <property type="entry name" value="HepT_RNase_toxin"/>
</dbReference>
<dbReference type="InterPro" id="IPR037038">
    <property type="entry name" value="HepT-like_sf"/>
</dbReference>
<protein>
    <recommendedName>
        <fullName evidence="9">DUF86 domain-containing protein</fullName>
    </recommendedName>
</protein>
<evidence type="ECO:0000256" key="2">
    <source>
        <dbReference type="ARBA" id="ARBA00022649"/>
    </source>
</evidence>
<dbReference type="Pfam" id="PF01934">
    <property type="entry name" value="HepT-like"/>
    <property type="match status" value="1"/>
</dbReference>